<organism evidence="1 2">
    <name type="scientific">Pseudoalteromonas piscicida</name>
    <dbReference type="NCBI Taxonomy" id="43662"/>
    <lineage>
        <taxon>Bacteria</taxon>
        <taxon>Pseudomonadati</taxon>
        <taxon>Pseudomonadota</taxon>
        <taxon>Gammaproteobacteria</taxon>
        <taxon>Alteromonadales</taxon>
        <taxon>Pseudoalteromonadaceae</taxon>
        <taxon>Pseudoalteromonas</taxon>
    </lineage>
</organism>
<evidence type="ECO:0000313" key="2">
    <source>
        <dbReference type="Proteomes" id="UP000016521"/>
    </source>
</evidence>
<evidence type="ECO:0000313" key="1">
    <source>
        <dbReference type="EMBL" id="ATD07096.1"/>
    </source>
</evidence>
<dbReference type="EMBL" id="CP011924">
    <property type="protein sequence ID" value="ATD07096.1"/>
    <property type="molecule type" value="Genomic_DNA"/>
</dbReference>
<accession>A0ABN5CIY2</accession>
<keyword evidence="2" id="KW-1185">Reference proteome</keyword>
<protein>
    <submittedName>
        <fullName evidence="1">Uncharacterized protein</fullName>
    </submittedName>
</protein>
<sequence length="44" mass="5086">MARISHSWIFQVTYVLKSHTLTDNLLKLINKVSLNVAITFLLDK</sequence>
<reference evidence="1 2" key="1">
    <citation type="submission" date="2015-06" db="EMBL/GenBank/DDBJ databases">
        <authorList>
            <person name="Xie B.-B."/>
            <person name="Rong J.-C."/>
            <person name="Qin Q.-L."/>
            <person name="Zhang Y.-Z."/>
        </authorList>
    </citation>
    <scope>NUCLEOTIDE SEQUENCE [LARGE SCALE GENOMIC DNA]</scope>
    <source>
        <strain evidence="1 2">JCM 20779</strain>
    </source>
</reference>
<proteinExistence type="predicted"/>
<gene>
    <name evidence="1" type="ORF">PPIS_a2069</name>
</gene>
<dbReference type="Proteomes" id="UP000016521">
    <property type="component" value="Chromosome I"/>
</dbReference>
<name>A0ABN5CIY2_PSEO7</name>